<gene>
    <name evidence="3" type="ORF">R3P38DRAFT_3173181</name>
</gene>
<name>A0AAW0DBR4_9AGAR</name>
<protein>
    <recommendedName>
        <fullName evidence="2">Ribonuclease H1 N-terminal domain-containing protein</fullName>
    </recommendedName>
</protein>
<dbReference type="AlphaFoldDB" id="A0AAW0DBR4"/>
<dbReference type="Pfam" id="PF01693">
    <property type="entry name" value="Cauli_VI"/>
    <property type="match status" value="1"/>
</dbReference>
<sequence length="266" mass="29075">MSQTYRACAAPFRPSAGHEDAHRHSSLAGQSFYVVGVGFSPGIYTEEHTARKQVDGFSRGQWKKASTYDAAVTEWNRQCRLYHNHADDALDSESELLSSSLDSPPSSFLSQLTISEASPASPPLSPSAQAPLAPATPSTPRSHRPTHDHVPRTPASSSYSRASPAHAPSAVSPRPVSVRVPLSQRYAAVETVSSSRSPGQWRDGDVLWGIEGTLALFEDRYDLIDHVYKNRLSPVRVMESQSREELEAFVAQRPYFGGSLTGRDKV</sequence>
<dbReference type="EMBL" id="JAWWNJ010000008">
    <property type="protein sequence ID" value="KAK7050121.1"/>
    <property type="molecule type" value="Genomic_DNA"/>
</dbReference>
<feature type="compositionally biased region" description="Low complexity" evidence="1">
    <location>
        <begin position="126"/>
        <end position="140"/>
    </location>
</feature>
<proteinExistence type="predicted"/>
<evidence type="ECO:0000313" key="4">
    <source>
        <dbReference type="Proteomes" id="UP001362999"/>
    </source>
</evidence>
<organism evidence="3 4">
    <name type="scientific">Favolaschia claudopus</name>
    <dbReference type="NCBI Taxonomy" id="2862362"/>
    <lineage>
        <taxon>Eukaryota</taxon>
        <taxon>Fungi</taxon>
        <taxon>Dikarya</taxon>
        <taxon>Basidiomycota</taxon>
        <taxon>Agaricomycotina</taxon>
        <taxon>Agaricomycetes</taxon>
        <taxon>Agaricomycetidae</taxon>
        <taxon>Agaricales</taxon>
        <taxon>Marasmiineae</taxon>
        <taxon>Mycenaceae</taxon>
        <taxon>Favolaschia</taxon>
    </lineage>
</organism>
<accession>A0AAW0DBR4</accession>
<feature type="compositionally biased region" description="Low complexity" evidence="1">
    <location>
        <begin position="152"/>
        <end position="176"/>
    </location>
</feature>
<evidence type="ECO:0000313" key="3">
    <source>
        <dbReference type="EMBL" id="KAK7050121.1"/>
    </source>
</evidence>
<dbReference type="InterPro" id="IPR009027">
    <property type="entry name" value="Ribosomal_bL9/RNase_H1_N"/>
</dbReference>
<evidence type="ECO:0000259" key="2">
    <source>
        <dbReference type="Pfam" id="PF01693"/>
    </source>
</evidence>
<feature type="region of interest" description="Disordered" evidence="1">
    <location>
        <begin position="116"/>
        <end position="176"/>
    </location>
</feature>
<evidence type="ECO:0000256" key="1">
    <source>
        <dbReference type="SAM" id="MobiDB-lite"/>
    </source>
</evidence>
<dbReference type="SUPFAM" id="SSF55658">
    <property type="entry name" value="L9 N-domain-like"/>
    <property type="match status" value="1"/>
</dbReference>
<dbReference type="InterPro" id="IPR011320">
    <property type="entry name" value="RNase_H1_N"/>
</dbReference>
<keyword evidence="4" id="KW-1185">Reference proteome</keyword>
<dbReference type="InterPro" id="IPR037056">
    <property type="entry name" value="RNase_H1_N_sf"/>
</dbReference>
<dbReference type="Gene3D" id="3.40.970.10">
    <property type="entry name" value="Ribonuclease H1, N-terminal domain"/>
    <property type="match status" value="1"/>
</dbReference>
<reference evidence="3 4" key="1">
    <citation type="journal article" date="2024" name="J Genomics">
        <title>Draft genome sequencing and assembly of Favolaschia claudopus CIRM-BRFM 2984 isolated from oak limbs.</title>
        <authorList>
            <person name="Navarro D."/>
            <person name="Drula E."/>
            <person name="Chaduli D."/>
            <person name="Cazenave R."/>
            <person name="Ahrendt S."/>
            <person name="Wang J."/>
            <person name="Lipzen A."/>
            <person name="Daum C."/>
            <person name="Barry K."/>
            <person name="Grigoriev I.V."/>
            <person name="Favel A."/>
            <person name="Rosso M.N."/>
            <person name="Martin F."/>
        </authorList>
    </citation>
    <scope>NUCLEOTIDE SEQUENCE [LARGE SCALE GENOMIC DNA]</scope>
    <source>
        <strain evidence="3 4">CIRM-BRFM 2984</strain>
    </source>
</reference>
<dbReference type="Proteomes" id="UP001362999">
    <property type="component" value="Unassembled WGS sequence"/>
</dbReference>
<comment type="caution">
    <text evidence="3">The sequence shown here is derived from an EMBL/GenBank/DDBJ whole genome shotgun (WGS) entry which is preliminary data.</text>
</comment>
<feature type="domain" description="Ribonuclease H1 N-terminal" evidence="2">
    <location>
        <begin position="32"/>
        <end position="71"/>
    </location>
</feature>